<feature type="domain" description="EamA" evidence="2">
    <location>
        <begin position="12"/>
        <end position="145"/>
    </location>
</feature>
<organism evidence="3 4">
    <name type="scientific">Pseudohalocynthiibacter aestuariivivens</name>
    <dbReference type="NCBI Taxonomy" id="1591409"/>
    <lineage>
        <taxon>Bacteria</taxon>
        <taxon>Pseudomonadati</taxon>
        <taxon>Pseudomonadota</taxon>
        <taxon>Alphaproteobacteria</taxon>
        <taxon>Rhodobacterales</taxon>
        <taxon>Paracoccaceae</taxon>
        <taxon>Pseudohalocynthiibacter</taxon>
    </lineage>
</organism>
<dbReference type="RefSeq" id="WP_281414268.1">
    <property type="nucleotide sequence ID" value="NZ_JAGFNU010000001.1"/>
</dbReference>
<feature type="transmembrane region" description="Helical" evidence="1">
    <location>
        <begin position="12"/>
        <end position="34"/>
    </location>
</feature>
<feature type="transmembrane region" description="Helical" evidence="1">
    <location>
        <begin position="185"/>
        <end position="204"/>
    </location>
</feature>
<keyword evidence="1" id="KW-0812">Transmembrane</keyword>
<evidence type="ECO:0000259" key="2">
    <source>
        <dbReference type="Pfam" id="PF00892"/>
    </source>
</evidence>
<evidence type="ECO:0000313" key="3">
    <source>
        <dbReference type="EMBL" id="MFB9232921.1"/>
    </source>
</evidence>
<dbReference type="SUPFAM" id="SSF103481">
    <property type="entry name" value="Multidrug resistance efflux transporter EmrE"/>
    <property type="match status" value="2"/>
</dbReference>
<dbReference type="InterPro" id="IPR037185">
    <property type="entry name" value="EmrE-like"/>
</dbReference>
<feature type="transmembrane region" description="Helical" evidence="1">
    <location>
        <begin position="40"/>
        <end position="62"/>
    </location>
</feature>
<protein>
    <submittedName>
        <fullName evidence="3">DMT family transporter</fullName>
    </submittedName>
</protein>
<gene>
    <name evidence="3" type="ORF">ACFFUT_14100</name>
</gene>
<keyword evidence="1" id="KW-1133">Transmembrane helix</keyword>
<dbReference type="Pfam" id="PF00892">
    <property type="entry name" value="EamA"/>
    <property type="match status" value="1"/>
</dbReference>
<dbReference type="EMBL" id="JBHMEA010000044">
    <property type="protein sequence ID" value="MFB9232921.1"/>
    <property type="molecule type" value="Genomic_DNA"/>
</dbReference>
<feature type="transmembrane region" description="Helical" evidence="1">
    <location>
        <begin position="286"/>
        <end position="304"/>
    </location>
</feature>
<feature type="transmembrane region" description="Helical" evidence="1">
    <location>
        <begin position="128"/>
        <end position="145"/>
    </location>
</feature>
<keyword evidence="4" id="KW-1185">Reference proteome</keyword>
<evidence type="ECO:0000313" key="4">
    <source>
        <dbReference type="Proteomes" id="UP001589683"/>
    </source>
</evidence>
<feature type="transmembrane region" description="Helical" evidence="1">
    <location>
        <begin position="74"/>
        <end position="97"/>
    </location>
</feature>
<feature type="transmembrane region" description="Helical" evidence="1">
    <location>
        <begin position="260"/>
        <end position="280"/>
    </location>
</feature>
<evidence type="ECO:0000256" key="1">
    <source>
        <dbReference type="SAM" id="Phobius"/>
    </source>
</evidence>
<dbReference type="InterPro" id="IPR000620">
    <property type="entry name" value="EamA_dom"/>
</dbReference>
<comment type="caution">
    <text evidence="3">The sequence shown here is derived from an EMBL/GenBank/DDBJ whole genome shotgun (WGS) entry which is preliminary data.</text>
</comment>
<feature type="transmembrane region" description="Helical" evidence="1">
    <location>
        <begin position="103"/>
        <end position="121"/>
    </location>
</feature>
<accession>A0ABV5JJ67</accession>
<feature type="transmembrane region" description="Helical" evidence="1">
    <location>
        <begin position="151"/>
        <end position="173"/>
    </location>
</feature>
<feature type="transmembrane region" description="Helical" evidence="1">
    <location>
        <begin position="224"/>
        <end position="248"/>
    </location>
</feature>
<proteinExistence type="predicted"/>
<sequence length="322" mass="35205">MTFATTQQKTSLGAIWALFAVMCFSVNDVTIKFLSGDYALHQIVLIRSFVGMAVLLAVIMPLEGGYHLIKTRRLGLHIIRGLCVVFANMTFFLGLSVLPLADAVAVFFISPMIITTLSVLVLKEKVGLFRWGAVIVGMLGVLVMFRPGGESFRLALLLPFAAAFGYAFLHILTRFIGGTERASTMAFYIQFVFIIVSGLIGLMLGDGKFAGGDEPMLEFLFRSWVWPAVSDYPLLGLIGATSAMGGYFISQAYRLSEASLIAPMEYGALVAAIFFGVVVFGEWPDFVSWFGIVLIAGAGLCVIWRESVLNKRQRAALPRSKH</sequence>
<dbReference type="Proteomes" id="UP001589683">
    <property type="component" value="Unassembled WGS sequence"/>
</dbReference>
<dbReference type="PANTHER" id="PTHR22911">
    <property type="entry name" value="ACYL-MALONYL CONDENSING ENZYME-RELATED"/>
    <property type="match status" value="1"/>
</dbReference>
<dbReference type="PANTHER" id="PTHR22911:SF103">
    <property type="entry name" value="BLR2811 PROTEIN"/>
    <property type="match status" value="1"/>
</dbReference>
<name>A0ABV5JJ67_9RHOB</name>
<reference evidence="3 4" key="1">
    <citation type="submission" date="2024-09" db="EMBL/GenBank/DDBJ databases">
        <authorList>
            <person name="Sun Q."/>
            <person name="Mori K."/>
        </authorList>
    </citation>
    <scope>NUCLEOTIDE SEQUENCE [LARGE SCALE GENOMIC DNA]</scope>
    <source>
        <strain evidence="3 4">CECT 8726</strain>
    </source>
</reference>
<keyword evidence="1" id="KW-0472">Membrane</keyword>